<dbReference type="EMBL" id="CM042019">
    <property type="protein sequence ID" value="KAI3825833.1"/>
    <property type="molecule type" value="Genomic_DNA"/>
</dbReference>
<proteinExistence type="predicted"/>
<reference evidence="1 2" key="2">
    <citation type="journal article" date="2022" name="Mol. Ecol. Resour.">
        <title>The genomes of chicory, endive, great burdock and yacon provide insights into Asteraceae paleo-polyploidization history and plant inulin production.</title>
        <authorList>
            <person name="Fan W."/>
            <person name="Wang S."/>
            <person name="Wang H."/>
            <person name="Wang A."/>
            <person name="Jiang F."/>
            <person name="Liu H."/>
            <person name="Zhao H."/>
            <person name="Xu D."/>
            <person name="Zhang Y."/>
        </authorList>
    </citation>
    <scope>NUCLEOTIDE SEQUENCE [LARGE SCALE GENOMIC DNA]</scope>
    <source>
        <strain evidence="2">cv. Yunnan</strain>
        <tissue evidence="1">Leaves</tissue>
    </source>
</reference>
<name>A0ACB9K0S4_9ASTR</name>
<organism evidence="1 2">
    <name type="scientific">Smallanthus sonchifolius</name>
    <dbReference type="NCBI Taxonomy" id="185202"/>
    <lineage>
        <taxon>Eukaryota</taxon>
        <taxon>Viridiplantae</taxon>
        <taxon>Streptophyta</taxon>
        <taxon>Embryophyta</taxon>
        <taxon>Tracheophyta</taxon>
        <taxon>Spermatophyta</taxon>
        <taxon>Magnoliopsida</taxon>
        <taxon>eudicotyledons</taxon>
        <taxon>Gunneridae</taxon>
        <taxon>Pentapetalae</taxon>
        <taxon>asterids</taxon>
        <taxon>campanulids</taxon>
        <taxon>Asterales</taxon>
        <taxon>Asteraceae</taxon>
        <taxon>Asteroideae</taxon>
        <taxon>Heliantheae alliance</taxon>
        <taxon>Millerieae</taxon>
        <taxon>Smallanthus</taxon>
    </lineage>
</organism>
<evidence type="ECO:0000313" key="1">
    <source>
        <dbReference type="EMBL" id="KAI3825833.1"/>
    </source>
</evidence>
<sequence length="463" mass="49634">MIWNSWEHYSGFIVINTKLRSFQLFSLLIFYTFIPCLLHIHSLSPEITMQLCTMAAVTAVFISMLVLLLPGATVEGHNITSILAKFPEFSTFNHYLTITHLADDINNRQTITVCAVDNAGMSDLLSKHLSVYAMKNVLSLHVLLDYFGAKKLHQITNGTALAATMFQATGTASGSSGFVNITDLKGGKVGFGSEDSGRTDATFVKALQEIPYNISVIQISSMLPSAEAEAPTPEPAAVNITSLMSAHGCKNFAEALLASDAMKTYAGNIDGGLSVFCPIDDAFKGFMPKYKNLTVAGKQSLLEYHGVPVYQSMSMLKSSNGLMNTLATDGASKYDFAVQNDGQDVTIKTSIVTAKIVGTLIDQQPLIIFTIDKVLLPKELFKGALSPAPAPAPEADSPTADSPKPSKKKKHKSSPAPSSSESPGDSPDGAVADQEADGNNAAEMKGFRFVILALIFWVTSLVM</sequence>
<keyword evidence="2" id="KW-1185">Reference proteome</keyword>
<dbReference type="Proteomes" id="UP001056120">
    <property type="component" value="Linkage Group LG02"/>
</dbReference>
<accession>A0ACB9K0S4</accession>
<reference evidence="2" key="1">
    <citation type="journal article" date="2022" name="Mol. Ecol. Resour.">
        <title>The genomes of chicory, endive, great burdock and yacon provide insights into Asteraceae palaeo-polyploidization history and plant inulin production.</title>
        <authorList>
            <person name="Fan W."/>
            <person name="Wang S."/>
            <person name="Wang H."/>
            <person name="Wang A."/>
            <person name="Jiang F."/>
            <person name="Liu H."/>
            <person name="Zhao H."/>
            <person name="Xu D."/>
            <person name="Zhang Y."/>
        </authorList>
    </citation>
    <scope>NUCLEOTIDE SEQUENCE [LARGE SCALE GENOMIC DNA]</scope>
    <source>
        <strain evidence="2">cv. Yunnan</strain>
    </source>
</reference>
<protein>
    <submittedName>
        <fullName evidence="1">Uncharacterized protein</fullName>
    </submittedName>
</protein>
<evidence type="ECO:0000313" key="2">
    <source>
        <dbReference type="Proteomes" id="UP001056120"/>
    </source>
</evidence>
<gene>
    <name evidence="1" type="ORF">L1987_07501</name>
</gene>
<comment type="caution">
    <text evidence="1">The sequence shown here is derived from an EMBL/GenBank/DDBJ whole genome shotgun (WGS) entry which is preliminary data.</text>
</comment>